<reference evidence="2 3" key="1">
    <citation type="submission" date="2021-05" db="EMBL/GenBank/DDBJ databases">
        <title>Direct Submission.</title>
        <authorList>
            <person name="Li K."/>
            <person name="Gao J."/>
        </authorList>
    </citation>
    <scope>NUCLEOTIDE SEQUENCE [LARGE SCALE GENOMIC DNA]</scope>
    <source>
        <strain evidence="2 3">Mg02</strain>
    </source>
</reference>
<dbReference type="InterPro" id="IPR037401">
    <property type="entry name" value="SnoaL-like"/>
</dbReference>
<organism evidence="2 3">
    <name type="scientific">Nocardiopsis changdeensis</name>
    <dbReference type="NCBI Taxonomy" id="2831969"/>
    <lineage>
        <taxon>Bacteria</taxon>
        <taxon>Bacillati</taxon>
        <taxon>Actinomycetota</taxon>
        <taxon>Actinomycetes</taxon>
        <taxon>Streptosporangiales</taxon>
        <taxon>Nocardiopsidaceae</taxon>
        <taxon>Nocardiopsis</taxon>
    </lineage>
</organism>
<name>A0ABX8BT89_9ACTN</name>
<dbReference type="InterPro" id="IPR011051">
    <property type="entry name" value="RmlC_Cupin_sf"/>
</dbReference>
<sequence>MSTQNDARFDVEAYRRAIEETDADTMIAMFRDDADLEMFDKRTPPGSPAVLHGKEAIEPVVRELCGREMTHEVLTVAVDGDHVAYTERCVYPDGGMVMSNTMLDLSDGAIAHQTTVQAWDEEAHDRIETAGFESPDERQAFDHGHAEIVRLGGHNVTRLTFEPGWRWSEHRREEAGTDLCMLAHSLLVLSGTLRVRMEDGTEAEASTGRLAYIPPGHDAWVVGDETVMAIDWTGND</sequence>
<evidence type="ECO:0000313" key="2">
    <source>
        <dbReference type="EMBL" id="QUX25227.1"/>
    </source>
</evidence>
<keyword evidence="3" id="KW-1185">Reference proteome</keyword>
<dbReference type="Proteomes" id="UP000676079">
    <property type="component" value="Chromosome"/>
</dbReference>
<dbReference type="Pfam" id="PF12680">
    <property type="entry name" value="SnoaL_2"/>
    <property type="match status" value="1"/>
</dbReference>
<proteinExistence type="predicted"/>
<evidence type="ECO:0000313" key="3">
    <source>
        <dbReference type="Proteomes" id="UP000676079"/>
    </source>
</evidence>
<dbReference type="Gene3D" id="3.10.450.50">
    <property type="match status" value="1"/>
</dbReference>
<dbReference type="Gene3D" id="2.60.120.10">
    <property type="entry name" value="Jelly Rolls"/>
    <property type="match status" value="1"/>
</dbReference>
<dbReference type="SUPFAM" id="SSF54427">
    <property type="entry name" value="NTF2-like"/>
    <property type="match status" value="1"/>
</dbReference>
<dbReference type="EMBL" id="CP074133">
    <property type="protein sequence ID" value="QUX25227.1"/>
    <property type="molecule type" value="Genomic_DNA"/>
</dbReference>
<accession>A0ABX8BT89</accession>
<feature type="domain" description="SnoaL-like" evidence="1">
    <location>
        <begin position="11"/>
        <end position="102"/>
    </location>
</feature>
<gene>
    <name evidence="2" type="ORF">KGD84_13770</name>
</gene>
<protein>
    <submittedName>
        <fullName evidence="2">Nuclear transport factor 2 family protein</fullName>
    </submittedName>
</protein>
<evidence type="ECO:0000259" key="1">
    <source>
        <dbReference type="Pfam" id="PF12680"/>
    </source>
</evidence>
<dbReference type="InterPro" id="IPR032710">
    <property type="entry name" value="NTF2-like_dom_sf"/>
</dbReference>
<dbReference type="RefSeq" id="WP_220560743.1">
    <property type="nucleotide sequence ID" value="NZ_CP074133.1"/>
</dbReference>
<dbReference type="InterPro" id="IPR014710">
    <property type="entry name" value="RmlC-like_jellyroll"/>
</dbReference>
<dbReference type="CDD" id="cd06990">
    <property type="entry name" value="cupin_DUF861"/>
    <property type="match status" value="1"/>
</dbReference>
<dbReference type="SUPFAM" id="SSF51182">
    <property type="entry name" value="RmlC-like cupins"/>
    <property type="match status" value="1"/>
</dbReference>